<dbReference type="Proteomes" id="UP000007431">
    <property type="component" value="Unassembled WGS sequence"/>
</dbReference>
<feature type="compositionally biased region" description="Low complexity" evidence="1">
    <location>
        <begin position="33"/>
        <end position="43"/>
    </location>
</feature>
<protein>
    <recommendedName>
        <fullName evidence="2">DUF6699 domain-containing protein</fullName>
    </recommendedName>
</protein>
<dbReference type="VEuPathDB" id="FungiDB:SCHCODRAFT_02582704"/>
<dbReference type="AlphaFoldDB" id="D8QA68"/>
<dbReference type="GeneID" id="9588690"/>
<gene>
    <name evidence="3" type="ORF">SCHCODRAFT_57626</name>
</gene>
<dbReference type="Pfam" id="PF20415">
    <property type="entry name" value="DUF6699"/>
    <property type="match status" value="1"/>
</dbReference>
<dbReference type="KEGG" id="scm:SCHCO_02582704"/>
<name>D8QA68_SCHCM</name>
<feature type="domain" description="DUF6699" evidence="2">
    <location>
        <begin position="101"/>
        <end position="236"/>
    </location>
</feature>
<accession>D8QA68</accession>
<evidence type="ECO:0000259" key="2">
    <source>
        <dbReference type="Pfam" id="PF20415"/>
    </source>
</evidence>
<dbReference type="eggNOG" id="ENOG502R2FE">
    <property type="taxonomic scope" value="Eukaryota"/>
</dbReference>
<dbReference type="InParanoid" id="D8QA68"/>
<feature type="region of interest" description="Disordered" evidence="1">
    <location>
        <begin position="1"/>
        <end position="81"/>
    </location>
</feature>
<dbReference type="EMBL" id="GL377308">
    <property type="protein sequence ID" value="EFI95351.1"/>
    <property type="molecule type" value="Genomic_DNA"/>
</dbReference>
<dbReference type="OMA" id="VTHIVIT"/>
<dbReference type="HOGENOM" id="CLU_066470_0_0_1"/>
<sequence>MSPRSPPKTVHFATADIVIPPSPAPSPPPSPTLSPYSPVLSSPATPEDVFLPLDPLSPNACPSQLPETAGDERSVSSTSPSNHPCIHSLMGFWPQSSLSFRYDLTSPPSVLTSAPLYSHLHESATKPPQESLRVAVPWPVAGEWQIPISASVGQVTCMDVLRGLHRDLTRPITHAEYRALGVDTDVRRRVDASYWARCGRIIDPVVRTAEEQKGVKRIDFLMERPIFAGLSAREDGLWRLHTTS</sequence>
<evidence type="ECO:0000313" key="4">
    <source>
        <dbReference type="Proteomes" id="UP000007431"/>
    </source>
</evidence>
<proteinExistence type="predicted"/>
<keyword evidence="4" id="KW-1185">Reference proteome</keyword>
<feature type="compositionally biased region" description="Pro residues" evidence="1">
    <location>
        <begin position="20"/>
        <end position="32"/>
    </location>
</feature>
<dbReference type="OrthoDB" id="2783256at2759"/>
<evidence type="ECO:0000313" key="3">
    <source>
        <dbReference type="EMBL" id="EFI95351.1"/>
    </source>
</evidence>
<organism evidence="4">
    <name type="scientific">Schizophyllum commune (strain H4-8 / FGSC 9210)</name>
    <name type="common">Split gill fungus</name>
    <dbReference type="NCBI Taxonomy" id="578458"/>
    <lineage>
        <taxon>Eukaryota</taxon>
        <taxon>Fungi</taxon>
        <taxon>Dikarya</taxon>
        <taxon>Basidiomycota</taxon>
        <taxon>Agaricomycotina</taxon>
        <taxon>Agaricomycetes</taxon>
        <taxon>Agaricomycetidae</taxon>
        <taxon>Agaricales</taxon>
        <taxon>Schizophyllaceae</taxon>
        <taxon>Schizophyllum</taxon>
    </lineage>
</organism>
<dbReference type="InterPro" id="IPR046522">
    <property type="entry name" value="DUF6699"/>
</dbReference>
<evidence type="ECO:0000256" key="1">
    <source>
        <dbReference type="SAM" id="MobiDB-lite"/>
    </source>
</evidence>
<reference evidence="3 4" key="1">
    <citation type="journal article" date="2010" name="Nat. Biotechnol.">
        <title>Genome sequence of the model mushroom Schizophyllum commune.</title>
        <authorList>
            <person name="Ohm R.A."/>
            <person name="de Jong J.F."/>
            <person name="Lugones L.G."/>
            <person name="Aerts A."/>
            <person name="Kothe E."/>
            <person name="Stajich J.E."/>
            <person name="de Vries R.P."/>
            <person name="Record E."/>
            <person name="Levasseur A."/>
            <person name="Baker S.E."/>
            <person name="Bartholomew K.A."/>
            <person name="Coutinho P.M."/>
            <person name="Erdmann S."/>
            <person name="Fowler T.J."/>
            <person name="Gathman A.C."/>
            <person name="Lombard V."/>
            <person name="Henrissat B."/>
            <person name="Knabe N."/>
            <person name="Kuees U."/>
            <person name="Lilly W.W."/>
            <person name="Lindquist E."/>
            <person name="Lucas S."/>
            <person name="Magnuson J.K."/>
            <person name="Piumi F."/>
            <person name="Raudaskoski M."/>
            <person name="Salamov A."/>
            <person name="Schmutz J."/>
            <person name="Schwarze F.W.M.R."/>
            <person name="vanKuyk P.A."/>
            <person name="Horton J.S."/>
            <person name="Grigoriev I.V."/>
            <person name="Woesten H.A.B."/>
        </authorList>
    </citation>
    <scope>NUCLEOTIDE SEQUENCE [LARGE SCALE GENOMIC DNA]</scope>
    <source>
        <strain evidence="4">H4-8 / FGSC 9210</strain>
    </source>
</reference>
<dbReference type="RefSeq" id="XP_003030254.1">
    <property type="nucleotide sequence ID" value="XM_003030208.1"/>
</dbReference>